<organism evidence="1 2">
    <name type="scientific">Pandoraea nosoerga</name>
    <dbReference type="NCBI Taxonomy" id="2508296"/>
    <lineage>
        <taxon>Bacteria</taxon>
        <taxon>Pseudomonadati</taxon>
        <taxon>Pseudomonadota</taxon>
        <taxon>Betaproteobacteria</taxon>
        <taxon>Burkholderiales</taxon>
        <taxon>Burkholderiaceae</taxon>
        <taxon>Pandoraea</taxon>
    </lineage>
</organism>
<protein>
    <submittedName>
        <fullName evidence="1">Uncharacterized protein</fullName>
    </submittedName>
</protein>
<sequence>MKRMSIEISEETAANLRELAIRCTRSNKLREGFTSHGDLTPSTLLAMLAEDAGMVISRPGSWEGANLAQVLSSHGYEV</sequence>
<reference evidence="1 2" key="1">
    <citation type="submission" date="2019-08" db="EMBL/GenBank/DDBJ databases">
        <authorList>
            <person name="Peeters C."/>
        </authorList>
    </citation>
    <scope>NUCLEOTIDE SEQUENCE [LARGE SCALE GENOMIC DNA]</scope>
    <source>
        <strain evidence="1 2">LMG 31109</strain>
    </source>
</reference>
<accession>A0A5E4UME4</accession>
<dbReference type="AlphaFoldDB" id="A0A5E4UME4"/>
<gene>
    <name evidence="1" type="ORF">PNO31109_02121</name>
</gene>
<keyword evidence="2" id="KW-1185">Reference proteome</keyword>
<evidence type="ECO:0000313" key="2">
    <source>
        <dbReference type="Proteomes" id="UP000367825"/>
    </source>
</evidence>
<proteinExistence type="predicted"/>
<evidence type="ECO:0000313" key="1">
    <source>
        <dbReference type="EMBL" id="VVE01112.1"/>
    </source>
</evidence>
<name>A0A5E4UME4_9BURK</name>
<dbReference type="EMBL" id="CABPSC010000007">
    <property type="protein sequence ID" value="VVE01112.1"/>
    <property type="molecule type" value="Genomic_DNA"/>
</dbReference>
<dbReference type="Proteomes" id="UP000367825">
    <property type="component" value="Unassembled WGS sequence"/>
</dbReference>